<feature type="compositionally biased region" description="Polar residues" evidence="1">
    <location>
        <begin position="117"/>
        <end position="127"/>
    </location>
</feature>
<feature type="compositionally biased region" description="Polar residues" evidence="1">
    <location>
        <begin position="82"/>
        <end position="93"/>
    </location>
</feature>
<feature type="compositionally biased region" description="Pro residues" evidence="1">
    <location>
        <begin position="143"/>
        <end position="166"/>
    </location>
</feature>
<feature type="region of interest" description="Disordered" evidence="1">
    <location>
        <begin position="264"/>
        <end position="343"/>
    </location>
</feature>
<organism evidence="2 3">
    <name type="scientific">Rhizoctonia solani</name>
    <dbReference type="NCBI Taxonomy" id="456999"/>
    <lineage>
        <taxon>Eukaryota</taxon>
        <taxon>Fungi</taxon>
        <taxon>Dikarya</taxon>
        <taxon>Basidiomycota</taxon>
        <taxon>Agaricomycotina</taxon>
        <taxon>Agaricomycetes</taxon>
        <taxon>Cantharellales</taxon>
        <taxon>Ceratobasidiaceae</taxon>
        <taxon>Rhizoctonia</taxon>
    </lineage>
</organism>
<protein>
    <submittedName>
        <fullName evidence="2">Uncharacterized protein</fullName>
    </submittedName>
</protein>
<feature type="compositionally biased region" description="Pro residues" evidence="1">
    <location>
        <begin position="266"/>
        <end position="287"/>
    </location>
</feature>
<keyword evidence="3" id="KW-1185">Reference proteome</keyword>
<reference evidence="2 3" key="1">
    <citation type="submission" date="2015-07" db="EMBL/GenBank/DDBJ databases">
        <authorList>
            <person name="Noorani M."/>
        </authorList>
    </citation>
    <scope>NUCLEOTIDE SEQUENCE [LARGE SCALE GENOMIC DNA]</scope>
    <source>
        <strain evidence="2">BBA 69670</strain>
    </source>
</reference>
<dbReference type="EMBL" id="CYGV01000691">
    <property type="protein sequence ID" value="CUA69204.1"/>
    <property type="molecule type" value="Genomic_DNA"/>
</dbReference>
<gene>
    <name evidence="2" type="ORF">RSOLAG22IIIB_08330</name>
</gene>
<dbReference type="Proteomes" id="UP000044841">
    <property type="component" value="Unassembled WGS sequence"/>
</dbReference>
<feature type="region of interest" description="Disordered" evidence="1">
    <location>
        <begin position="72"/>
        <end position="190"/>
    </location>
</feature>
<evidence type="ECO:0000313" key="2">
    <source>
        <dbReference type="EMBL" id="CUA69204.1"/>
    </source>
</evidence>
<feature type="compositionally biased region" description="Basic and acidic residues" evidence="1">
    <location>
        <begin position="181"/>
        <end position="190"/>
    </location>
</feature>
<evidence type="ECO:0000256" key="1">
    <source>
        <dbReference type="SAM" id="MobiDB-lite"/>
    </source>
</evidence>
<evidence type="ECO:0000313" key="3">
    <source>
        <dbReference type="Proteomes" id="UP000044841"/>
    </source>
</evidence>
<accession>A0A0K6FT68</accession>
<sequence length="343" mass="39383">MPYAYATGETRVWTARDERELRADHKRATRATRKHLLELQAQATATARTEKNKPQGAEERTLMVKLLRRCNTGSLNDREANRQVTTPNPSLDQRSPKPSRIQENNSRWWSCRKRHVSSPSSRTTGTVQREPYTPLGVANRTLPRPPIPPRPSIPPQPPVPPLPPITLRPDLVSPPDRVRRKSEDDAATRRRARDRALYHLQYDHDIRRFVVLDNPDDPPIQLKPGTWIPGQINAVDFTREVIAADKRVDVDEFGGLTTPQLIERFPIPPRSLPPRKLPPHGPLPSLPLGPAYKQLPPTRPLDILPRRRQHDDRNIPVIPVPPEPEKSNRDSFFELRRKRSYRI</sequence>
<name>A0A0K6FT68_9AGAM</name>
<feature type="compositionally biased region" description="Basic and acidic residues" evidence="1">
    <location>
        <begin position="323"/>
        <end position="335"/>
    </location>
</feature>
<proteinExistence type="predicted"/>
<dbReference type="AlphaFoldDB" id="A0A0K6FT68"/>